<dbReference type="RefSeq" id="XP_018004404.1">
    <property type="nucleotide sequence ID" value="XM_018148989.1"/>
</dbReference>
<dbReference type="SMART" id="SM00456">
    <property type="entry name" value="WW"/>
    <property type="match status" value="1"/>
</dbReference>
<feature type="region of interest" description="Disordered" evidence="1">
    <location>
        <begin position="169"/>
        <end position="244"/>
    </location>
</feature>
<evidence type="ECO:0000256" key="1">
    <source>
        <dbReference type="SAM" id="MobiDB-lite"/>
    </source>
</evidence>
<dbReference type="Pfam" id="PF00397">
    <property type="entry name" value="WW"/>
    <property type="match status" value="1"/>
</dbReference>
<dbReference type="EMBL" id="LFJN01000003">
    <property type="protein sequence ID" value="KPI44441.1"/>
    <property type="molecule type" value="Genomic_DNA"/>
</dbReference>
<feature type="compositionally biased region" description="Low complexity" evidence="1">
    <location>
        <begin position="297"/>
        <end position="312"/>
    </location>
</feature>
<evidence type="ECO:0000313" key="3">
    <source>
        <dbReference type="EMBL" id="KPI44441.1"/>
    </source>
</evidence>
<keyword evidence="4" id="KW-1185">Reference proteome</keyword>
<comment type="caution">
    <text evidence="3">The sequence shown here is derived from an EMBL/GenBank/DDBJ whole genome shotgun (WGS) entry which is preliminary data.</text>
</comment>
<dbReference type="VEuPathDB" id="FungiDB:AB675_8536"/>
<dbReference type="InterPro" id="IPR001202">
    <property type="entry name" value="WW_dom"/>
</dbReference>
<organism evidence="3 4">
    <name type="scientific">Cyphellophora attinorum</name>
    <dbReference type="NCBI Taxonomy" id="1664694"/>
    <lineage>
        <taxon>Eukaryota</taxon>
        <taxon>Fungi</taxon>
        <taxon>Dikarya</taxon>
        <taxon>Ascomycota</taxon>
        <taxon>Pezizomycotina</taxon>
        <taxon>Eurotiomycetes</taxon>
        <taxon>Chaetothyriomycetidae</taxon>
        <taxon>Chaetothyriales</taxon>
        <taxon>Cyphellophoraceae</taxon>
        <taxon>Cyphellophora</taxon>
    </lineage>
</organism>
<dbReference type="InterPro" id="IPR036020">
    <property type="entry name" value="WW_dom_sf"/>
</dbReference>
<dbReference type="Gene3D" id="2.20.70.10">
    <property type="match status" value="1"/>
</dbReference>
<feature type="domain" description="WW" evidence="2">
    <location>
        <begin position="260"/>
        <end position="293"/>
    </location>
</feature>
<dbReference type="Proteomes" id="UP000038010">
    <property type="component" value="Unassembled WGS sequence"/>
</dbReference>
<feature type="region of interest" description="Disordered" evidence="1">
    <location>
        <begin position="1"/>
        <end position="21"/>
    </location>
</feature>
<protein>
    <recommendedName>
        <fullName evidence="2">WW domain-containing protein</fullName>
    </recommendedName>
</protein>
<dbReference type="PROSITE" id="PS50020">
    <property type="entry name" value="WW_DOMAIN_2"/>
    <property type="match status" value="1"/>
</dbReference>
<dbReference type="STRING" id="1664694.A0A0N0NQX7"/>
<evidence type="ECO:0000313" key="4">
    <source>
        <dbReference type="Proteomes" id="UP000038010"/>
    </source>
</evidence>
<dbReference type="AlphaFoldDB" id="A0A0N0NQX7"/>
<evidence type="ECO:0000259" key="2">
    <source>
        <dbReference type="PROSITE" id="PS50020"/>
    </source>
</evidence>
<name>A0A0N0NQX7_9EURO</name>
<feature type="region of interest" description="Disordered" evidence="1">
    <location>
        <begin position="284"/>
        <end position="313"/>
    </location>
</feature>
<proteinExistence type="predicted"/>
<dbReference type="SUPFAM" id="SSF51045">
    <property type="entry name" value="WW domain"/>
    <property type="match status" value="1"/>
</dbReference>
<feature type="region of interest" description="Disordered" evidence="1">
    <location>
        <begin position="56"/>
        <end position="75"/>
    </location>
</feature>
<dbReference type="GeneID" id="28740869"/>
<reference evidence="3 4" key="1">
    <citation type="submission" date="2015-06" db="EMBL/GenBank/DDBJ databases">
        <title>Draft genome of the ant-associated black yeast Phialophora attae CBS 131958.</title>
        <authorList>
            <person name="Moreno L.F."/>
            <person name="Stielow B.J."/>
            <person name="de Hoog S."/>
            <person name="Vicente V.A."/>
            <person name="Weiss V.A."/>
            <person name="de Vries M."/>
            <person name="Cruz L.M."/>
            <person name="Souza E.M."/>
        </authorList>
    </citation>
    <scope>NUCLEOTIDE SEQUENCE [LARGE SCALE GENOMIC DNA]</scope>
    <source>
        <strain evidence="3 4">CBS 131958</strain>
    </source>
</reference>
<accession>A0A0N0NQX7</accession>
<feature type="compositionally biased region" description="Acidic residues" evidence="1">
    <location>
        <begin position="193"/>
        <end position="216"/>
    </location>
</feature>
<gene>
    <name evidence="3" type="ORF">AB675_8536</name>
</gene>
<feature type="compositionally biased region" description="Polar residues" evidence="1">
    <location>
        <begin position="220"/>
        <end position="244"/>
    </location>
</feature>
<dbReference type="CDD" id="cd00201">
    <property type="entry name" value="WW"/>
    <property type="match status" value="1"/>
</dbReference>
<feature type="compositionally biased region" description="Basic and acidic residues" evidence="1">
    <location>
        <begin position="1"/>
        <end position="10"/>
    </location>
</feature>
<dbReference type="OrthoDB" id="5370359at2759"/>
<sequence length="397" mass="45421">MPATKRKLDSVAEDAMDVSPAKRQELEQLSQAELVGRVVTLELQVASLTTELDFSKQQSTKAESTKALKPNGNATVPATEWSKEKISETTSKIAKVMYREIKKQMKWQILRLPEENGKGKAWKQKKIPREDFERRVGHIDASIRYGSLKVTSAMINAKWDQETRMLTHWHPTRNPSAGGGQGEGQAQAGTGGWDEEEDEYTDDDDGDGEDEDDDDWNAPTVANASSSQTYSKSRLKQSATTRPNYSIAAKNDKFANDAQAGLPEGWERRENDFGRTYYVDHNTQSTSWRRPARRAKNTPSTSKPSRPTSSRGTRTKCERCFTWFESKERYDRHRRRKDSGCDSHRVCFPGMENMDHAKKHHHKRCFVEGCDSKFARHDYSDETIQDHVFEKHTARRR</sequence>